<evidence type="ECO:0000313" key="3">
    <source>
        <dbReference type="Proteomes" id="UP000229055"/>
    </source>
</evidence>
<reference evidence="3" key="1">
    <citation type="submission" date="2016-10" db="EMBL/GenBank/DDBJ databases">
        <authorList>
            <person name="Chevignon G."/>
        </authorList>
    </citation>
    <scope>NUCLEOTIDE SEQUENCE [LARGE SCALE GENOMIC DNA]</scope>
    <source>
        <strain evidence="3">ZA17</strain>
    </source>
</reference>
<protein>
    <submittedName>
        <fullName evidence="2">Transposase</fullName>
    </submittedName>
</protein>
<feature type="region of interest" description="Disordered" evidence="1">
    <location>
        <begin position="1"/>
        <end position="60"/>
    </location>
</feature>
<reference evidence="3" key="2">
    <citation type="submission" date="2017-11" db="EMBL/GenBank/DDBJ databases">
        <title>PacBio sequencing of new strain of the secondary endosymbiont Candidatus Hamiltonella defensa.</title>
        <authorList>
            <person name="Strand M.R."/>
            <person name="Oliver K."/>
        </authorList>
    </citation>
    <scope>NUCLEOTIDE SEQUENCE [LARGE SCALE GENOMIC DNA]</scope>
    <source>
        <strain evidence="3">ZA17</strain>
    </source>
</reference>
<proteinExistence type="predicted"/>
<sequence>MTSSGTSGARTMSAMVSERGIPPSRYRATRVMRQLERVSHQPPTHQYKKARQEHQAIPDV</sequence>
<gene>
    <name evidence="2" type="ORF">BJP43_05610</name>
</gene>
<evidence type="ECO:0000313" key="2">
    <source>
        <dbReference type="EMBL" id="ATW33829.1"/>
    </source>
</evidence>
<feature type="compositionally biased region" description="Polar residues" evidence="1">
    <location>
        <begin position="1"/>
        <end position="10"/>
    </location>
</feature>
<feature type="compositionally biased region" description="Basic and acidic residues" evidence="1">
    <location>
        <begin position="50"/>
        <end position="60"/>
    </location>
</feature>
<dbReference type="Proteomes" id="UP000229055">
    <property type="component" value="Chromosome"/>
</dbReference>
<dbReference type="AlphaFoldDB" id="A0A2D3TDH1"/>
<name>A0A2D3TDH1_9ENTR</name>
<organism evidence="2 3">
    <name type="scientific">Candidatus Williamhamiltonella defendens</name>
    <dbReference type="NCBI Taxonomy" id="138072"/>
    <lineage>
        <taxon>Bacteria</taxon>
        <taxon>Pseudomonadati</taxon>
        <taxon>Pseudomonadota</taxon>
        <taxon>Gammaproteobacteria</taxon>
        <taxon>Enterobacterales</taxon>
        <taxon>Enterobacteriaceae</taxon>
        <taxon>aphid secondary symbionts</taxon>
        <taxon>Candidatus Williamhamiltonella</taxon>
    </lineage>
</organism>
<accession>A0A2D3TDH1</accession>
<evidence type="ECO:0000256" key="1">
    <source>
        <dbReference type="SAM" id="MobiDB-lite"/>
    </source>
</evidence>
<dbReference type="EMBL" id="CP017613">
    <property type="protein sequence ID" value="ATW33829.1"/>
    <property type="molecule type" value="Genomic_DNA"/>
</dbReference>
<dbReference type="RefSeq" id="WP_157791431.1">
    <property type="nucleotide sequence ID" value="NZ_CAWNMT010000001.1"/>
</dbReference>